<reference evidence="3" key="2">
    <citation type="submission" date="2015-01" db="EMBL/GenBank/DDBJ databases">
        <title>Evolutionary Origins and Diversification of the Mycorrhizal Mutualists.</title>
        <authorList>
            <consortium name="DOE Joint Genome Institute"/>
            <consortium name="Mycorrhizal Genomics Consortium"/>
            <person name="Kohler A."/>
            <person name="Kuo A."/>
            <person name="Nagy L.G."/>
            <person name="Floudas D."/>
            <person name="Copeland A."/>
            <person name="Barry K.W."/>
            <person name="Cichocki N."/>
            <person name="Veneault-Fourrey C."/>
            <person name="LaButti K."/>
            <person name="Lindquist E.A."/>
            <person name="Lipzen A."/>
            <person name="Lundell T."/>
            <person name="Morin E."/>
            <person name="Murat C."/>
            <person name="Riley R."/>
            <person name="Ohm R."/>
            <person name="Sun H."/>
            <person name="Tunlid A."/>
            <person name="Henrissat B."/>
            <person name="Grigoriev I.V."/>
            <person name="Hibbett D.S."/>
            <person name="Martin F."/>
        </authorList>
    </citation>
    <scope>NUCLEOTIDE SEQUENCE [LARGE SCALE GENOMIC DNA]</scope>
    <source>
        <strain evidence="3">LaAM-08-1</strain>
    </source>
</reference>
<dbReference type="HOGENOM" id="CLU_2574218_0_0_1"/>
<dbReference type="AlphaFoldDB" id="A0A0C9XEE9"/>
<gene>
    <name evidence="2" type="ORF">K443DRAFT_682591</name>
</gene>
<evidence type="ECO:0000256" key="1">
    <source>
        <dbReference type="SAM" id="MobiDB-lite"/>
    </source>
</evidence>
<protein>
    <submittedName>
        <fullName evidence="2">Uncharacterized protein</fullName>
    </submittedName>
</protein>
<dbReference type="Proteomes" id="UP000054477">
    <property type="component" value="Unassembled WGS sequence"/>
</dbReference>
<organism evidence="2 3">
    <name type="scientific">Laccaria amethystina LaAM-08-1</name>
    <dbReference type="NCBI Taxonomy" id="1095629"/>
    <lineage>
        <taxon>Eukaryota</taxon>
        <taxon>Fungi</taxon>
        <taxon>Dikarya</taxon>
        <taxon>Basidiomycota</taxon>
        <taxon>Agaricomycotina</taxon>
        <taxon>Agaricomycetes</taxon>
        <taxon>Agaricomycetidae</taxon>
        <taxon>Agaricales</taxon>
        <taxon>Agaricineae</taxon>
        <taxon>Hydnangiaceae</taxon>
        <taxon>Laccaria</taxon>
    </lineage>
</organism>
<proteinExistence type="predicted"/>
<reference evidence="2 3" key="1">
    <citation type="submission" date="2014-04" db="EMBL/GenBank/DDBJ databases">
        <authorList>
            <consortium name="DOE Joint Genome Institute"/>
            <person name="Kuo A."/>
            <person name="Kohler A."/>
            <person name="Nagy L.G."/>
            <person name="Floudas D."/>
            <person name="Copeland A."/>
            <person name="Barry K.W."/>
            <person name="Cichocki N."/>
            <person name="Veneault-Fourrey C."/>
            <person name="LaButti K."/>
            <person name="Lindquist E.A."/>
            <person name="Lipzen A."/>
            <person name="Lundell T."/>
            <person name="Morin E."/>
            <person name="Murat C."/>
            <person name="Sun H."/>
            <person name="Tunlid A."/>
            <person name="Henrissat B."/>
            <person name="Grigoriev I.V."/>
            <person name="Hibbett D.S."/>
            <person name="Martin F."/>
            <person name="Nordberg H.P."/>
            <person name="Cantor M.N."/>
            <person name="Hua S.X."/>
        </authorList>
    </citation>
    <scope>NUCLEOTIDE SEQUENCE [LARGE SCALE GENOMIC DNA]</scope>
    <source>
        <strain evidence="2 3">LaAM-08-1</strain>
    </source>
</reference>
<accession>A0A0C9XEE9</accession>
<evidence type="ECO:0000313" key="3">
    <source>
        <dbReference type="Proteomes" id="UP000054477"/>
    </source>
</evidence>
<name>A0A0C9XEE9_9AGAR</name>
<feature type="region of interest" description="Disordered" evidence="1">
    <location>
        <begin position="1"/>
        <end position="29"/>
    </location>
</feature>
<evidence type="ECO:0000313" key="2">
    <source>
        <dbReference type="EMBL" id="KIJ96046.1"/>
    </source>
</evidence>
<dbReference type="EMBL" id="KN838734">
    <property type="protein sequence ID" value="KIJ96046.1"/>
    <property type="molecule type" value="Genomic_DNA"/>
</dbReference>
<keyword evidence="3" id="KW-1185">Reference proteome</keyword>
<sequence>MQTPPSSAPFLRSEKSDARNRNNLAASGTDPSVLCRRVFSAKLCHIHPLSDRKSMNSDVRPDDLECCSALDRDSRKITQKS</sequence>